<protein>
    <submittedName>
        <fullName evidence="1">Uncharacterized protein</fullName>
    </submittedName>
</protein>
<reference evidence="1 2" key="1">
    <citation type="submission" date="2015-12" db="EMBL/GenBank/DDBJ databases">
        <authorList>
            <person name="Shamseldin A."/>
            <person name="Moawad H."/>
            <person name="Abd El-Rahim W.M."/>
            <person name="Sadowsky M.J."/>
        </authorList>
    </citation>
    <scope>NUCLEOTIDE SEQUENCE [LARGE SCALE GENOMIC DNA]</scope>
    <source>
        <strain evidence="1 2">JC234</strain>
    </source>
</reference>
<proteinExistence type="predicted"/>
<keyword evidence="2" id="KW-1185">Reference proteome</keyword>
<comment type="caution">
    <text evidence="1">The sequence shown here is derived from an EMBL/GenBank/DDBJ whole genome shotgun (WGS) entry which is preliminary data.</text>
</comment>
<name>A0A1C1YT38_9HYPH</name>
<accession>A0A1C1YT38</accession>
<organism evidence="1 2">
    <name type="scientific">Hoeflea olei</name>
    <dbReference type="NCBI Taxonomy" id="1480615"/>
    <lineage>
        <taxon>Bacteria</taxon>
        <taxon>Pseudomonadati</taxon>
        <taxon>Pseudomonadota</taxon>
        <taxon>Alphaproteobacteria</taxon>
        <taxon>Hyphomicrobiales</taxon>
        <taxon>Rhizobiaceae</taxon>
        <taxon>Hoeflea</taxon>
    </lineage>
</organism>
<evidence type="ECO:0000313" key="2">
    <source>
        <dbReference type="Proteomes" id="UP000094795"/>
    </source>
</evidence>
<gene>
    <name evidence="1" type="ORF">AWJ14_17330</name>
</gene>
<dbReference type="Proteomes" id="UP000094795">
    <property type="component" value="Unassembled WGS sequence"/>
</dbReference>
<sequence length="183" mass="20450">MRNTVSDIVPFRAGEAVGVSINSTPEKCIVEENFIKLDQPHDQGRYIGIWVGGRGQPDSVAKNVIVNVDYSVAYTRLSGLAADNWIHERCADGWNSTPEKIDTFKSENHVLQSGRCSDDIDYLSQKLKEEPDAPQWYLRYATAVRQKQGKVVALPSYERACELGAEEGCRLADIYQKQIDAGK</sequence>
<dbReference type="EMBL" id="LQZT01000034">
    <property type="protein sequence ID" value="OCW56691.1"/>
    <property type="molecule type" value="Genomic_DNA"/>
</dbReference>
<dbReference type="AlphaFoldDB" id="A0A1C1YT38"/>
<evidence type="ECO:0000313" key="1">
    <source>
        <dbReference type="EMBL" id="OCW56691.1"/>
    </source>
</evidence>